<keyword evidence="2" id="KW-0645">Protease</keyword>
<dbReference type="PANTHER" id="PTHR47053">
    <property type="entry name" value="MUREIN DD-ENDOPEPTIDASE MEPH-RELATED"/>
    <property type="match status" value="1"/>
</dbReference>
<proteinExistence type="inferred from homology"/>
<accession>A0A7T7CC78</accession>
<reference evidence="8 9" key="1">
    <citation type="submission" date="2020-06" db="EMBL/GenBank/DDBJ databases">
        <title>Genomic analysis of Salicibibacter sp. NKC5-3.</title>
        <authorList>
            <person name="Oh Y.J."/>
        </authorList>
    </citation>
    <scope>NUCLEOTIDE SEQUENCE [LARGE SCALE GENOMIC DNA]</scope>
    <source>
        <strain evidence="8 9">NKC5-3</strain>
    </source>
</reference>
<feature type="compositionally biased region" description="Low complexity" evidence="5">
    <location>
        <begin position="116"/>
        <end position="127"/>
    </location>
</feature>
<dbReference type="PROSITE" id="PS51935">
    <property type="entry name" value="NLPC_P60"/>
    <property type="match status" value="1"/>
</dbReference>
<dbReference type="AlphaFoldDB" id="A0A7T7CC78"/>
<dbReference type="InterPro" id="IPR036366">
    <property type="entry name" value="PGBDSf"/>
</dbReference>
<dbReference type="InterPro" id="IPR038765">
    <property type="entry name" value="Papain-like_cys_pep_sf"/>
</dbReference>
<feature type="chain" id="PRO_5039070697" evidence="6">
    <location>
        <begin position="32"/>
        <end position="284"/>
    </location>
</feature>
<evidence type="ECO:0000256" key="1">
    <source>
        <dbReference type="ARBA" id="ARBA00007074"/>
    </source>
</evidence>
<dbReference type="GO" id="GO:0006508">
    <property type="term" value="P:proteolysis"/>
    <property type="evidence" value="ECO:0007669"/>
    <property type="project" value="UniProtKB-KW"/>
</dbReference>
<dbReference type="RefSeq" id="WP_200123781.1">
    <property type="nucleotide sequence ID" value="NZ_CP054705.1"/>
</dbReference>
<dbReference type="Gene3D" id="3.90.1720.10">
    <property type="entry name" value="endopeptidase domain like (from Nostoc punctiforme)"/>
    <property type="match status" value="1"/>
</dbReference>
<dbReference type="Gene3D" id="1.10.101.10">
    <property type="entry name" value="PGBD-like superfamily/PGBD"/>
    <property type="match status" value="1"/>
</dbReference>
<dbReference type="InterPro" id="IPR002477">
    <property type="entry name" value="Peptidoglycan-bd-like"/>
</dbReference>
<evidence type="ECO:0000256" key="4">
    <source>
        <dbReference type="ARBA" id="ARBA00022807"/>
    </source>
</evidence>
<dbReference type="InterPro" id="IPR051202">
    <property type="entry name" value="Peptidase_C40"/>
</dbReference>
<dbReference type="Pfam" id="PF00877">
    <property type="entry name" value="NLPC_P60"/>
    <property type="match status" value="1"/>
</dbReference>
<dbReference type="GO" id="GO:0008234">
    <property type="term" value="F:cysteine-type peptidase activity"/>
    <property type="evidence" value="ECO:0007669"/>
    <property type="project" value="UniProtKB-KW"/>
</dbReference>
<dbReference type="InterPro" id="IPR000064">
    <property type="entry name" value="NLP_P60_dom"/>
</dbReference>
<dbReference type="Pfam" id="PF01471">
    <property type="entry name" value="PG_binding_1"/>
    <property type="match status" value="1"/>
</dbReference>
<evidence type="ECO:0000313" key="8">
    <source>
        <dbReference type="EMBL" id="QQK76653.1"/>
    </source>
</evidence>
<name>A0A7T7CC78_9BACI</name>
<keyword evidence="6" id="KW-0732">Signal</keyword>
<dbReference type="SUPFAM" id="SSF47090">
    <property type="entry name" value="PGBD-like"/>
    <property type="match status" value="1"/>
</dbReference>
<evidence type="ECO:0000313" key="9">
    <source>
        <dbReference type="Proteomes" id="UP000595823"/>
    </source>
</evidence>
<keyword evidence="4" id="KW-0788">Thiol protease</keyword>
<keyword evidence="9" id="KW-1185">Reference proteome</keyword>
<feature type="region of interest" description="Disordered" evidence="5">
    <location>
        <begin position="102"/>
        <end position="169"/>
    </location>
</feature>
<gene>
    <name evidence="8" type="ORF">HUG15_14490</name>
</gene>
<feature type="compositionally biased region" description="Acidic residues" evidence="5">
    <location>
        <begin position="128"/>
        <end position="144"/>
    </location>
</feature>
<keyword evidence="3" id="KW-0378">Hydrolase</keyword>
<dbReference type="Proteomes" id="UP000595823">
    <property type="component" value="Chromosome"/>
</dbReference>
<evidence type="ECO:0000256" key="5">
    <source>
        <dbReference type="SAM" id="MobiDB-lite"/>
    </source>
</evidence>
<dbReference type="InterPro" id="IPR036365">
    <property type="entry name" value="PGBD-like_sf"/>
</dbReference>
<comment type="similarity">
    <text evidence="1">Belongs to the peptidase C40 family.</text>
</comment>
<evidence type="ECO:0000256" key="6">
    <source>
        <dbReference type="SAM" id="SignalP"/>
    </source>
</evidence>
<feature type="domain" description="NlpC/P60" evidence="7">
    <location>
        <begin position="163"/>
        <end position="284"/>
    </location>
</feature>
<dbReference type="SUPFAM" id="SSF54001">
    <property type="entry name" value="Cysteine proteinases"/>
    <property type="match status" value="1"/>
</dbReference>
<sequence>MLFGKTGKLFITSSLVTTVMFAPMWSASVSAYAPDNGNSDGQAHTAENSNSGDSSTLHLRGDQGSGVEQLQSDLNEQGYTVQVDGLFGSETENAVKTYQNDQGLGVDGIAGPNTYDALSSGNASSSDSSDDSSALDESSDEEASTPENTSNDDPSNGDSDNENASSSSIATTAESVLGTPYVWGGTTPDGFDSSGFINYVYDQNGIDVSRTHEAMWNNDGEHVTSPSIGDLVFFEGTYDTSGASHSGIYIGDNQMIHAGSEGIVQADITSDYWQDHFLGIKTMQ</sequence>
<dbReference type="EMBL" id="CP054705">
    <property type="protein sequence ID" value="QQK76653.1"/>
    <property type="molecule type" value="Genomic_DNA"/>
</dbReference>
<dbReference type="PANTHER" id="PTHR47053:SF1">
    <property type="entry name" value="MUREIN DD-ENDOPEPTIDASE MEPH-RELATED"/>
    <property type="match status" value="1"/>
</dbReference>
<feature type="signal peptide" evidence="6">
    <location>
        <begin position="1"/>
        <end position="31"/>
    </location>
</feature>
<feature type="compositionally biased region" description="Low complexity" evidence="5">
    <location>
        <begin position="148"/>
        <end position="169"/>
    </location>
</feature>
<protein>
    <submittedName>
        <fullName evidence="8">C40 family peptidase</fullName>
    </submittedName>
</protein>
<evidence type="ECO:0000256" key="2">
    <source>
        <dbReference type="ARBA" id="ARBA00022670"/>
    </source>
</evidence>
<feature type="region of interest" description="Disordered" evidence="5">
    <location>
        <begin position="36"/>
        <end position="67"/>
    </location>
</feature>
<feature type="compositionally biased region" description="Polar residues" evidence="5">
    <location>
        <begin position="36"/>
        <end position="57"/>
    </location>
</feature>
<dbReference type="KEGG" id="scia:HUG15_14490"/>
<evidence type="ECO:0000256" key="3">
    <source>
        <dbReference type="ARBA" id="ARBA00022801"/>
    </source>
</evidence>
<organism evidence="8 9">
    <name type="scientific">Salicibibacter cibarius</name>
    <dbReference type="NCBI Taxonomy" id="2743000"/>
    <lineage>
        <taxon>Bacteria</taxon>
        <taxon>Bacillati</taxon>
        <taxon>Bacillota</taxon>
        <taxon>Bacilli</taxon>
        <taxon>Bacillales</taxon>
        <taxon>Bacillaceae</taxon>
        <taxon>Salicibibacter</taxon>
    </lineage>
</organism>
<evidence type="ECO:0000259" key="7">
    <source>
        <dbReference type="PROSITE" id="PS51935"/>
    </source>
</evidence>